<feature type="active site" description="Charge relay system" evidence="5">
    <location>
        <position position="542"/>
    </location>
</feature>
<dbReference type="EMBL" id="AJJH01000102">
    <property type="protein sequence ID" value="EID78296.1"/>
    <property type="molecule type" value="Genomic_DNA"/>
</dbReference>
<dbReference type="Gene3D" id="3.40.50.200">
    <property type="entry name" value="Peptidase S8/S53 domain"/>
    <property type="match status" value="1"/>
</dbReference>
<dbReference type="GO" id="GO:0006508">
    <property type="term" value="P:proteolysis"/>
    <property type="evidence" value="ECO:0007669"/>
    <property type="project" value="UniProtKB-KW"/>
</dbReference>
<comment type="similarity">
    <text evidence="1 5">Belongs to the peptidase S8 family.</text>
</comment>
<dbReference type="PRINTS" id="PR00723">
    <property type="entry name" value="SUBTILISIN"/>
</dbReference>
<dbReference type="SUPFAM" id="SSF52743">
    <property type="entry name" value="Subtilisin-like"/>
    <property type="match status" value="1"/>
</dbReference>
<dbReference type="PATRIC" id="fig|1165867.3.peg.3919"/>
<sequence length="601" mass="64207">MTGPGSRGADGGSSRDDFSGERLDRQTAPPELEDDDNRRRWGLGAAPEDRGPYLIELNVLHIDGLSGATNAFRQLFTDVLGARTGSGEAAGPWQLTKISKGYFRCEMTLAEWKQLVAADQERALRAAAAAAAAARRRRLAHDTPNRDAGAAAPSDFPYRTIYRLWPDFPVRAHICKSVSTIKADAALRSFEASGEGICWAVLDSGIDAVHPHFGDPDGEHLLLDAAVRNLHRCFVEVDGHRLPDPDEDPGDGGPLSREDRGQRIDLHRTSALTDPLGHGTHVAGIIAGRASKTVTNVVLERQDRIVAGDEDDNEPSRVTVTNARVIGTDRERERFHGVAPGCHLVSLRVLDDQGAGRSSDIVRALEYIREKLNDNPKLLRVHGVNLSVGYDFDAEMFACGQSPLCTEVNRLVQSGVIVVAAAGNTGYSTLPTSTRVTKVGLSNTINDPGNAAGAITVGSTHRDSPHTFGISYFSSKGPTADGRLKPDLVAPGERIVSCAAGTKQATALAKLAHQSPPGFGAAAPPGSPPAHTAYYLEDSGTSMAAPHVSGAIAAFLSIRQEFIGRSDEIKRIFLASAVPLGRERYFEGHGLVDLMKAIQSV</sequence>
<evidence type="ECO:0000256" key="2">
    <source>
        <dbReference type="ARBA" id="ARBA00022670"/>
    </source>
</evidence>
<dbReference type="InterPro" id="IPR023828">
    <property type="entry name" value="Peptidase_S8_Ser-AS"/>
</dbReference>
<dbReference type="PANTHER" id="PTHR43806">
    <property type="entry name" value="PEPTIDASE S8"/>
    <property type="match status" value="1"/>
</dbReference>
<keyword evidence="4 5" id="KW-0720">Serine protease</keyword>
<dbReference type="Proteomes" id="UP000006447">
    <property type="component" value="Unassembled WGS sequence"/>
</dbReference>
<dbReference type="PROSITE" id="PS51892">
    <property type="entry name" value="SUBTILASE"/>
    <property type="match status" value="1"/>
</dbReference>
<evidence type="ECO:0000256" key="4">
    <source>
        <dbReference type="ARBA" id="ARBA00022825"/>
    </source>
</evidence>
<evidence type="ECO:0000256" key="5">
    <source>
        <dbReference type="PROSITE-ProRule" id="PRU01240"/>
    </source>
</evidence>
<feature type="region of interest" description="Disordered" evidence="6">
    <location>
        <begin position="239"/>
        <end position="262"/>
    </location>
</feature>
<dbReference type="RefSeq" id="WP_007298556.1">
    <property type="nucleotide sequence ID" value="NZ_AJJH01000102.1"/>
</dbReference>
<evidence type="ECO:0000256" key="1">
    <source>
        <dbReference type="ARBA" id="ARBA00011073"/>
    </source>
</evidence>
<proteinExistence type="inferred from homology"/>
<keyword evidence="2 5" id="KW-0645">Protease</keyword>
<feature type="region of interest" description="Disordered" evidence="6">
    <location>
        <begin position="1"/>
        <end position="45"/>
    </location>
</feature>
<evidence type="ECO:0000313" key="9">
    <source>
        <dbReference type="Proteomes" id="UP000006447"/>
    </source>
</evidence>
<evidence type="ECO:0000256" key="3">
    <source>
        <dbReference type="ARBA" id="ARBA00022801"/>
    </source>
</evidence>
<comment type="caution">
    <text evidence="8">The sequence shown here is derived from an EMBL/GenBank/DDBJ whole genome shotgun (WGS) entry which is preliminary data.</text>
</comment>
<dbReference type="InterPro" id="IPR022398">
    <property type="entry name" value="Peptidase_S8_His-AS"/>
</dbReference>
<gene>
    <name evidence="8" type="ORF">W59_19303</name>
</gene>
<feature type="domain" description="Peptidase S8/S53" evidence="7">
    <location>
        <begin position="194"/>
        <end position="580"/>
    </location>
</feature>
<feature type="compositionally biased region" description="Basic and acidic residues" evidence="6">
    <location>
        <begin position="13"/>
        <end position="25"/>
    </location>
</feature>
<dbReference type="InterPro" id="IPR015500">
    <property type="entry name" value="Peptidase_S8_subtilisin-rel"/>
</dbReference>
<keyword evidence="3 5" id="KW-0378">Hydrolase</keyword>
<dbReference type="GO" id="GO:0004252">
    <property type="term" value="F:serine-type endopeptidase activity"/>
    <property type="evidence" value="ECO:0007669"/>
    <property type="project" value="UniProtKB-UniRule"/>
</dbReference>
<dbReference type="AlphaFoldDB" id="I0WPI0"/>
<dbReference type="Pfam" id="PF00082">
    <property type="entry name" value="Peptidase_S8"/>
    <property type="match status" value="1"/>
</dbReference>
<organism evidence="8 9">
    <name type="scientific">Rhodococcus opacus RKJ300 = JCM 13270</name>
    <dbReference type="NCBI Taxonomy" id="1165867"/>
    <lineage>
        <taxon>Bacteria</taxon>
        <taxon>Bacillati</taxon>
        <taxon>Actinomycetota</taxon>
        <taxon>Actinomycetes</taxon>
        <taxon>Mycobacteriales</taxon>
        <taxon>Nocardiaceae</taxon>
        <taxon>Rhodococcus</taxon>
    </lineage>
</organism>
<dbReference type="InterPro" id="IPR050131">
    <property type="entry name" value="Peptidase_S8_subtilisin-like"/>
</dbReference>
<name>I0WPI0_RHOOP</name>
<dbReference type="InterPro" id="IPR000209">
    <property type="entry name" value="Peptidase_S8/S53_dom"/>
</dbReference>
<accession>I0WPI0</accession>
<dbReference type="CDD" id="cd07487">
    <property type="entry name" value="Peptidases_S8_1"/>
    <property type="match status" value="1"/>
</dbReference>
<feature type="compositionally biased region" description="Gly residues" evidence="6">
    <location>
        <begin position="1"/>
        <end position="11"/>
    </location>
</feature>
<evidence type="ECO:0000313" key="8">
    <source>
        <dbReference type="EMBL" id="EID78296.1"/>
    </source>
</evidence>
<dbReference type="InterPro" id="IPR036852">
    <property type="entry name" value="Peptidase_S8/S53_dom_sf"/>
</dbReference>
<reference evidence="8 9" key="1">
    <citation type="journal article" date="2012" name="J. Bacteriol.">
        <title>Draft genome sequence of the nitrophenol-degrading actinomycete Rhodococcus imtechensis RKJ300.</title>
        <authorList>
            <person name="Vikram S."/>
            <person name="Kumar S."/>
            <person name="Subramanian S."/>
            <person name="Raghava G.P."/>
        </authorList>
    </citation>
    <scope>NUCLEOTIDE SEQUENCE [LARGE SCALE GENOMIC DNA]</scope>
    <source>
        <strain evidence="8 9">RKJ300</strain>
    </source>
</reference>
<feature type="active site" description="Charge relay system" evidence="5">
    <location>
        <position position="203"/>
    </location>
</feature>
<protein>
    <submittedName>
        <fullName evidence="8">Subtilisin-like serine protease</fullName>
    </submittedName>
</protein>
<dbReference type="PROSITE" id="PS00138">
    <property type="entry name" value="SUBTILASE_SER"/>
    <property type="match status" value="1"/>
</dbReference>
<dbReference type="PANTHER" id="PTHR43806:SF11">
    <property type="entry name" value="CEREVISIN-RELATED"/>
    <property type="match status" value="1"/>
</dbReference>
<dbReference type="PROSITE" id="PS00137">
    <property type="entry name" value="SUBTILASE_HIS"/>
    <property type="match status" value="1"/>
</dbReference>
<evidence type="ECO:0000256" key="6">
    <source>
        <dbReference type="SAM" id="MobiDB-lite"/>
    </source>
</evidence>
<evidence type="ECO:0000259" key="7">
    <source>
        <dbReference type="Pfam" id="PF00082"/>
    </source>
</evidence>
<feature type="active site" description="Charge relay system" evidence="5">
    <location>
        <position position="278"/>
    </location>
</feature>